<dbReference type="SMART" id="SM00317">
    <property type="entry name" value="SET"/>
    <property type="match status" value="1"/>
</dbReference>
<name>A0A383V775_TETOB</name>
<dbReference type="Proteomes" id="UP000256970">
    <property type="component" value="Unassembled WGS sequence"/>
</dbReference>
<dbReference type="PANTHER" id="PTHR46655">
    <property type="entry name" value="HISTONE-LYSINE N-METHYLTRANSFERASE ATXR3"/>
    <property type="match status" value="1"/>
</dbReference>
<reference evidence="3 4" key="1">
    <citation type="submission" date="2016-10" db="EMBL/GenBank/DDBJ databases">
        <authorList>
            <person name="Cai Z."/>
        </authorList>
    </citation>
    <scope>NUCLEOTIDE SEQUENCE [LARGE SCALE GENOMIC DNA]</scope>
</reference>
<dbReference type="EMBL" id="FNXT01000103">
    <property type="protein sequence ID" value="SZX60780.1"/>
    <property type="molecule type" value="Genomic_DNA"/>
</dbReference>
<feature type="region of interest" description="Disordered" evidence="1">
    <location>
        <begin position="33"/>
        <end position="105"/>
    </location>
</feature>
<dbReference type="STRING" id="3088.A0A383V775"/>
<feature type="region of interest" description="Disordered" evidence="1">
    <location>
        <begin position="170"/>
        <end position="217"/>
    </location>
</feature>
<accession>A0A383V775</accession>
<feature type="region of interest" description="Disordered" evidence="1">
    <location>
        <begin position="128"/>
        <end position="155"/>
    </location>
</feature>
<feature type="domain" description="SET" evidence="2">
    <location>
        <begin position="755"/>
        <end position="893"/>
    </location>
</feature>
<feature type="region of interest" description="Disordered" evidence="1">
    <location>
        <begin position="527"/>
        <end position="652"/>
    </location>
</feature>
<organism evidence="3 4">
    <name type="scientific">Tetradesmus obliquus</name>
    <name type="common">Green alga</name>
    <name type="synonym">Acutodesmus obliquus</name>
    <dbReference type="NCBI Taxonomy" id="3088"/>
    <lineage>
        <taxon>Eukaryota</taxon>
        <taxon>Viridiplantae</taxon>
        <taxon>Chlorophyta</taxon>
        <taxon>core chlorophytes</taxon>
        <taxon>Chlorophyceae</taxon>
        <taxon>CS clade</taxon>
        <taxon>Sphaeropleales</taxon>
        <taxon>Scenedesmaceae</taxon>
        <taxon>Tetradesmus</taxon>
    </lineage>
</organism>
<feature type="compositionally biased region" description="Low complexity" evidence="1">
    <location>
        <begin position="531"/>
        <end position="553"/>
    </location>
</feature>
<feature type="non-terminal residue" evidence="3">
    <location>
        <position position="929"/>
    </location>
</feature>
<dbReference type="PANTHER" id="PTHR46655:SF1">
    <property type="entry name" value="HISTONE-LYSINE N-METHYLTRANSFERASE ATXR3"/>
    <property type="match status" value="1"/>
</dbReference>
<evidence type="ECO:0000313" key="4">
    <source>
        <dbReference type="Proteomes" id="UP000256970"/>
    </source>
</evidence>
<dbReference type="SUPFAM" id="SSF82199">
    <property type="entry name" value="SET domain"/>
    <property type="match status" value="1"/>
</dbReference>
<protein>
    <recommendedName>
        <fullName evidence="2">SET domain-containing protein</fullName>
    </recommendedName>
</protein>
<sequence length="929" mass="101441">MSGDAGSWQHQALMPAGQVPSFLQLSFDPQLLARPAAAQPQQQQAKQRQQPLHHLQQQQQQQYMGGQLPPLPPQPTRTAPITAAVQPQQQVGQQPLGSNLTQQQQQLAAAALAYAAAEAAQQQYNSQQQQQQQQYSSQQQQYSGYDPQQYAAGYGGSENGGSYGYYAAGGSRGGRGGGRGRGRGRRATSSEPGTGSEAEADDEQQQQLQQGWPKRRRKGVAPLEAEARLLLLGFLSAAVQDAAVLNQCLLTAMNQEAQQQQQSAAAVDEEDGEGSSRMSAVMAYQLAQSLASNLRGRPRLSLLWQLGLDFSQARNLLAAGSLVSLEDVLQACTADCSAALAGCNAAAAAAGQSRQQLEAQVELLLELLADSAEQLLAEAGLIPDTRTHMSGKPLPHCITANKEPFAHKAWRKTPYEPRPYVELRDYAITSNVPAEARALRWKLTTRRRDGAGDGFRDKHSDLSPEQLEQQEQHLVQQVLRRAALVKGRDVHEVDCWGMDCYTRRNVFDAVLEADVFKHLRGVGPRALEPHQQQQQQQDGQRLEQLQQQQEQQQHGSEASAGADSMQAMKQEHDALRELSLQPQQQQQQVKQEQKQQEAGTPPQQLLQAAQASNSQGLEQLQLQQQQQPASARQSTDVQVAPAAASSVPGSGDAVAGAAVAADGERSRCSSEVAAGGCAGQPCSMEAGLARQQQQHCRKYSQAEEDAVHEWIDRVFLPAINQAGTDGWDIVRVANAIKDRAQASGDETSAAAAEAVLCQWAASGYPWFRLHPKGRGVVVARQEGVPAFTFVEEYFGQLHTGWRWFEMQDAIKKITQKELPDFYNILLERPRDDPDGYDALFVDAAFMGAFASRMSHSCTPNCQAIVVSCGGKLTVALYTIRAVAPGEELTFDYSSVTESEEEFKQAFCMCSTRACRGSYLYYTGSKAYMQ</sequence>
<feature type="compositionally biased region" description="Low complexity" evidence="1">
    <location>
        <begin position="33"/>
        <end position="68"/>
    </location>
</feature>
<feature type="compositionally biased region" description="Low complexity" evidence="1">
    <location>
        <begin position="85"/>
        <end position="95"/>
    </location>
</feature>
<feature type="compositionally biased region" description="Low complexity" evidence="1">
    <location>
        <begin position="128"/>
        <end position="143"/>
    </location>
</feature>
<evidence type="ECO:0000256" key="1">
    <source>
        <dbReference type="SAM" id="MobiDB-lite"/>
    </source>
</evidence>
<dbReference type="Gene3D" id="2.170.270.10">
    <property type="entry name" value="SET domain"/>
    <property type="match status" value="1"/>
</dbReference>
<feature type="compositionally biased region" description="Basic and acidic residues" evidence="1">
    <location>
        <begin position="448"/>
        <end position="462"/>
    </location>
</feature>
<evidence type="ECO:0000259" key="2">
    <source>
        <dbReference type="PROSITE" id="PS50280"/>
    </source>
</evidence>
<dbReference type="InterPro" id="IPR046341">
    <property type="entry name" value="SET_dom_sf"/>
</dbReference>
<feature type="compositionally biased region" description="Polar residues" evidence="1">
    <location>
        <begin position="628"/>
        <end position="637"/>
    </location>
</feature>
<feature type="compositionally biased region" description="Low complexity" evidence="1">
    <location>
        <begin position="639"/>
        <end position="652"/>
    </location>
</feature>
<dbReference type="AlphaFoldDB" id="A0A383V775"/>
<proteinExistence type="predicted"/>
<keyword evidence="4" id="KW-1185">Reference proteome</keyword>
<dbReference type="Pfam" id="PF00856">
    <property type="entry name" value="SET"/>
    <property type="match status" value="1"/>
</dbReference>
<feature type="region of interest" description="Disordered" evidence="1">
    <location>
        <begin position="448"/>
        <end position="469"/>
    </location>
</feature>
<evidence type="ECO:0000313" key="3">
    <source>
        <dbReference type="EMBL" id="SZX60780.1"/>
    </source>
</evidence>
<feature type="compositionally biased region" description="Low complexity" evidence="1">
    <location>
        <begin position="603"/>
        <end position="627"/>
    </location>
</feature>
<dbReference type="PROSITE" id="PS50280">
    <property type="entry name" value="SET"/>
    <property type="match status" value="1"/>
</dbReference>
<feature type="compositionally biased region" description="Low complexity" evidence="1">
    <location>
        <begin position="581"/>
        <end position="590"/>
    </location>
</feature>
<dbReference type="InterPro" id="IPR001214">
    <property type="entry name" value="SET_dom"/>
</dbReference>
<gene>
    <name evidence="3" type="ORF">BQ4739_LOCUS1313</name>
</gene>